<organism evidence="5 6">
    <name type="scientific">Gibberella nygamai</name>
    <name type="common">Bean root rot disease fungus</name>
    <name type="synonym">Fusarium nygamai</name>
    <dbReference type="NCBI Taxonomy" id="42673"/>
    <lineage>
        <taxon>Eukaryota</taxon>
        <taxon>Fungi</taxon>
        <taxon>Dikarya</taxon>
        <taxon>Ascomycota</taxon>
        <taxon>Pezizomycotina</taxon>
        <taxon>Sordariomycetes</taxon>
        <taxon>Hypocreomycetidae</taxon>
        <taxon>Hypocreales</taxon>
        <taxon>Nectriaceae</taxon>
        <taxon>Fusarium</taxon>
        <taxon>Fusarium fujikuroi species complex</taxon>
    </lineage>
</organism>
<dbReference type="PANTHER" id="PTHR43976:SF16">
    <property type="entry name" value="SHORT-CHAIN DEHYDROGENASE_REDUCTASE FAMILY PROTEIN"/>
    <property type="match status" value="1"/>
</dbReference>
<dbReference type="Gene3D" id="3.40.50.720">
    <property type="entry name" value="NAD(P)-binding Rossmann-like Domain"/>
    <property type="match status" value="1"/>
</dbReference>
<dbReference type="InterPro" id="IPR051911">
    <property type="entry name" value="SDR_oxidoreductase"/>
</dbReference>
<keyword evidence="3" id="KW-0560">Oxidoreductase</keyword>
<dbReference type="GO" id="GO:0016491">
    <property type="term" value="F:oxidoreductase activity"/>
    <property type="evidence" value="ECO:0007669"/>
    <property type="project" value="UniProtKB-KW"/>
</dbReference>
<sequence>MSGTVFITGANAGVGIATTKTFLSKGWNVAAATRNPDSAADLKELQKEFPDQLLVQKLDLDKHETIPSAVEGAISKFGRVDVLVNNAGFGLFVPLELLEMDTVQKQFEANVFGPMRLIKAILPHFHTAPKFRPSRIINVSSGAGWSGFPLASAYTASKGALELLSESLRFELAAFDPPVRVKVVVPDGGISQTNFMTTSGSMLPDVDKALNMTGKVKNTYKTYMTTVFENFASMSATNMEAVEVANRIVEAATDDKPDRLRYFVGPGQNPSILLTRRLAGPEKEGDTPDEIDGRFISFCNQILSGGTLH</sequence>
<reference evidence="5 6" key="1">
    <citation type="submission" date="2017-06" db="EMBL/GenBank/DDBJ databases">
        <title>Genome of Fusarium nygamai isolate CS10214.</title>
        <authorList>
            <person name="Gardiner D.M."/>
            <person name="Obanor F."/>
            <person name="Kazan K."/>
        </authorList>
    </citation>
    <scope>NUCLEOTIDE SEQUENCE [LARGE SCALE GENOMIC DNA]</scope>
    <source>
        <strain evidence="5 6">CS10214</strain>
    </source>
</reference>
<dbReference type="InterPro" id="IPR002347">
    <property type="entry name" value="SDR_fam"/>
</dbReference>
<dbReference type="PRINTS" id="PR00080">
    <property type="entry name" value="SDRFAMILY"/>
</dbReference>
<dbReference type="STRING" id="42673.A0A2K0U0H3"/>
<comment type="similarity">
    <text evidence="1 4">Belongs to the short-chain dehydrogenases/reductases (SDR) family.</text>
</comment>
<dbReference type="InterPro" id="IPR036291">
    <property type="entry name" value="NAD(P)-bd_dom_sf"/>
</dbReference>
<dbReference type="PANTHER" id="PTHR43976">
    <property type="entry name" value="SHORT CHAIN DEHYDROGENASE"/>
    <property type="match status" value="1"/>
</dbReference>
<name>A0A2K0U0H3_GIBNY</name>
<comment type="caution">
    <text evidence="5">The sequence shown here is derived from an EMBL/GenBank/DDBJ whole genome shotgun (WGS) entry which is preliminary data.</text>
</comment>
<keyword evidence="6" id="KW-1185">Reference proteome</keyword>
<dbReference type="PROSITE" id="PS00061">
    <property type="entry name" value="ADH_SHORT"/>
    <property type="match status" value="1"/>
</dbReference>
<gene>
    <name evidence="5" type="ORF">FNYG_15907</name>
</gene>
<proteinExistence type="inferred from homology"/>
<dbReference type="SUPFAM" id="SSF51735">
    <property type="entry name" value="NAD(P)-binding Rossmann-fold domains"/>
    <property type="match status" value="1"/>
</dbReference>
<dbReference type="InterPro" id="IPR020904">
    <property type="entry name" value="Sc_DH/Rdtase_CS"/>
</dbReference>
<dbReference type="OrthoDB" id="1933717at2759"/>
<evidence type="ECO:0000256" key="4">
    <source>
        <dbReference type="RuleBase" id="RU000363"/>
    </source>
</evidence>
<evidence type="ECO:0000313" key="6">
    <source>
        <dbReference type="Proteomes" id="UP000236664"/>
    </source>
</evidence>
<dbReference type="EMBL" id="MTQA01000825">
    <property type="protein sequence ID" value="PNP51270.1"/>
    <property type="molecule type" value="Genomic_DNA"/>
</dbReference>
<evidence type="ECO:0000256" key="3">
    <source>
        <dbReference type="ARBA" id="ARBA00023002"/>
    </source>
</evidence>
<dbReference type="Proteomes" id="UP000236664">
    <property type="component" value="Unassembled WGS sequence"/>
</dbReference>
<dbReference type="Pfam" id="PF00106">
    <property type="entry name" value="adh_short"/>
    <property type="match status" value="1"/>
</dbReference>
<evidence type="ECO:0000313" key="5">
    <source>
        <dbReference type="EMBL" id="PNP51270.1"/>
    </source>
</evidence>
<evidence type="ECO:0000256" key="2">
    <source>
        <dbReference type="ARBA" id="ARBA00022857"/>
    </source>
</evidence>
<dbReference type="AlphaFoldDB" id="A0A2K0U0H3"/>
<dbReference type="PRINTS" id="PR00081">
    <property type="entry name" value="GDHRDH"/>
</dbReference>
<protein>
    <submittedName>
        <fullName evidence="5">Uncharacterized protein</fullName>
    </submittedName>
</protein>
<accession>A0A2K0U0H3</accession>
<evidence type="ECO:0000256" key="1">
    <source>
        <dbReference type="ARBA" id="ARBA00006484"/>
    </source>
</evidence>
<keyword evidence="2" id="KW-0521">NADP</keyword>